<comment type="caution">
    <text evidence="2">The sequence shown here is derived from an EMBL/GenBank/DDBJ whole genome shotgun (WGS) entry which is preliminary data.</text>
</comment>
<accession>A0AAI8VDH1</accession>
<proteinExistence type="predicted"/>
<gene>
    <name evidence="2" type="ORF">KHLLAP_LOCUS3348</name>
</gene>
<sequence length="201" mass="22404">MAEPNHAGIAFEKPARATSLHCPPLSPDHSIRSILSQMRQWWSRIYTGVLEDLTSRAFTAVDSSKDQAVGTLLLRLCAPTDKGTGIWTMYNITPDHGEAAFKSMIDGMVEHRERLITETHFLIELFGVDHGYKGRGIGQRLLAMACEATDDSSREIFVQANASAKGFYCKQGFEVKGETVMPGELEYKEYMLVRPCSKRAS</sequence>
<feature type="domain" description="N-acetyltransferase" evidence="1">
    <location>
        <begin position="20"/>
        <end position="197"/>
    </location>
</feature>
<dbReference type="Gene3D" id="3.40.630.30">
    <property type="match status" value="1"/>
</dbReference>
<dbReference type="Pfam" id="PF13673">
    <property type="entry name" value="Acetyltransf_10"/>
    <property type="match status" value="1"/>
</dbReference>
<evidence type="ECO:0000313" key="2">
    <source>
        <dbReference type="EMBL" id="CAJ2502880.1"/>
    </source>
</evidence>
<dbReference type="Proteomes" id="UP001295740">
    <property type="component" value="Unassembled WGS sequence"/>
</dbReference>
<dbReference type="PROSITE" id="PS51186">
    <property type="entry name" value="GNAT"/>
    <property type="match status" value="1"/>
</dbReference>
<dbReference type="InterPro" id="IPR052523">
    <property type="entry name" value="Trichothecene_AcTrans"/>
</dbReference>
<reference evidence="2" key="1">
    <citation type="submission" date="2023-10" db="EMBL/GenBank/DDBJ databases">
        <authorList>
            <person name="Hackl T."/>
        </authorList>
    </citation>
    <scope>NUCLEOTIDE SEQUENCE</scope>
</reference>
<dbReference type="InterPro" id="IPR000182">
    <property type="entry name" value="GNAT_dom"/>
</dbReference>
<evidence type="ECO:0000313" key="3">
    <source>
        <dbReference type="Proteomes" id="UP001295740"/>
    </source>
</evidence>
<organism evidence="2 3">
    <name type="scientific">Anthostomella pinea</name>
    <dbReference type="NCBI Taxonomy" id="933095"/>
    <lineage>
        <taxon>Eukaryota</taxon>
        <taxon>Fungi</taxon>
        <taxon>Dikarya</taxon>
        <taxon>Ascomycota</taxon>
        <taxon>Pezizomycotina</taxon>
        <taxon>Sordariomycetes</taxon>
        <taxon>Xylariomycetidae</taxon>
        <taxon>Xylariales</taxon>
        <taxon>Xylariaceae</taxon>
        <taxon>Anthostomella</taxon>
    </lineage>
</organism>
<dbReference type="PANTHER" id="PTHR42791">
    <property type="entry name" value="GNAT FAMILY ACETYLTRANSFERASE"/>
    <property type="match status" value="1"/>
</dbReference>
<dbReference type="CDD" id="cd04301">
    <property type="entry name" value="NAT_SF"/>
    <property type="match status" value="1"/>
</dbReference>
<dbReference type="AlphaFoldDB" id="A0AAI8VDH1"/>
<protein>
    <submittedName>
        <fullName evidence="2">Uu.00g102740.m01.CDS01</fullName>
    </submittedName>
</protein>
<dbReference type="GO" id="GO:0016747">
    <property type="term" value="F:acyltransferase activity, transferring groups other than amino-acyl groups"/>
    <property type="evidence" value="ECO:0007669"/>
    <property type="project" value="InterPro"/>
</dbReference>
<evidence type="ECO:0000259" key="1">
    <source>
        <dbReference type="PROSITE" id="PS51186"/>
    </source>
</evidence>
<keyword evidence="3" id="KW-1185">Reference proteome</keyword>
<dbReference type="InterPro" id="IPR016181">
    <property type="entry name" value="Acyl_CoA_acyltransferase"/>
</dbReference>
<dbReference type="EMBL" id="CAUWAG010000004">
    <property type="protein sequence ID" value="CAJ2502880.1"/>
    <property type="molecule type" value="Genomic_DNA"/>
</dbReference>
<dbReference type="SUPFAM" id="SSF55729">
    <property type="entry name" value="Acyl-CoA N-acyltransferases (Nat)"/>
    <property type="match status" value="1"/>
</dbReference>
<name>A0AAI8VDH1_9PEZI</name>
<dbReference type="PANTHER" id="PTHR42791:SF1">
    <property type="entry name" value="N-ACETYLTRANSFERASE DOMAIN-CONTAINING PROTEIN"/>
    <property type="match status" value="1"/>
</dbReference>